<feature type="domain" description="Hydantoinase/oxoprolinase N-terminal" evidence="3">
    <location>
        <begin position="2"/>
        <end position="177"/>
    </location>
</feature>
<name>A0A1S8ASG7_9EURY</name>
<comment type="caution">
    <text evidence="4">The sequence shown here is derived from an EMBL/GenBank/DDBJ whole genome shotgun (WGS) entry which is preliminary data.</text>
</comment>
<dbReference type="PANTHER" id="PTHR11365">
    <property type="entry name" value="5-OXOPROLINASE RELATED"/>
    <property type="match status" value="1"/>
</dbReference>
<dbReference type="GO" id="GO:0006749">
    <property type="term" value="P:glutathione metabolic process"/>
    <property type="evidence" value="ECO:0007669"/>
    <property type="project" value="TreeGrafter"/>
</dbReference>
<proteinExistence type="predicted"/>
<sequence length="365" mass="41781">MDIGGTFTDFTLVDRESGDVTVDKEPTTPANPAEGALTGAHRILEENGVAFGELDTVIHGTTLVSNTLIEGTGATTGLLTTDGIRDTLELRRGSRYDMFDWEMEYPDPLVPRQRRLELNERLNDAGEVVEPLDREEVRERTRTLVEDHDVDSVAVSLLHSYESDEHERIVADVIAEEYPDLNVSLSSAVVPVIREYERTSTTVINAYVAPVVADYLEFLRSELESEGFAGEVYMMTSSGVSSTFERRRRSRFGSSSPGRRRASSPRASSARTTATTTCSRSTWAAPLRRLDRRRRRRADEIRGRRRSRPPVQRRQRLRPRLAADRPDRDRRRRRLDRRRERRRTHRSRSGIVRIRPRPDLLQQGR</sequence>
<feature type="region of interest" description="Disordered" evidence="1">
    <location>
        <begin position="239"/>
        <end position="365"/>
    </location>
</feature>
<feature type="domain" description="Hydantoinase A/oxoprolinase" evidence="2">
    <location>
        <begin position="198"/>
        <end position="250"/>
    </location>
</feature>
<reference evidence="5" key="1">
    <citation type="submission" date="2016-04" db="EMBL/GenBank/DDBJ databases">
        <authorList>
            <person name="Chen S.-C."/>
            <person name="Lai M.-C."/>
        </authorList>
    </citation>
    <scope>NUCLEOTIDE SEQUENCE [LARGE SCALE GENOMIC DNA]</scope>
    <source>
        <strain evidence="5">AB14</strain>
    </source>
</reference>
<dbReference type="GO" id="GO:0017168">
    <property type="term" value="F:5-oxoprolinase (ATP-hydrolyzing) activity"/>
    <property type="evidence" value="ECO:0007669"/>
    <property type="project" value="TreeGrafter"/>
</dbReference>
<dbReference type="AlphaFoldDB" id="A0A1S8ASG7"/>
<accession>A0A1S8ASG7</accession>
<keyword evidence="5" id="KW-1185">Reference proteome</keyword>
<dbReference type="PANTHER" id="PTHR11365:SF23">
    <property type="entry name" value="HYPOTHETICAL 5-OXOPROLINASE (EUROFUNG)-RELATED"/>
    <property type="match status" value="1"/>
</dbReference>
<protein>
    <recommendedName>
        <fullName evidence="6">Hydantoinase/oxoprolinase N-terminal domain-containing protein</fullName>
    </recommendedName>
</protein>
<feature type="compositionally biased region" description="Low complexity" evidence="1">
    <location>
        <begin position="264"/>
        <end position="282"/>
    </location>
</feature>
<evidence type="ECO:0000259" key="2">
    <source>
        <dbReference type="Pfam" id="PF01968"/>
    </source>
</evidence>
<feature type="compositionally biased region" description="Basic residues" evidence="1">
    <location>
        <begin position="330"/>
        <end position="348"/>
    </location>
</feature>
<evidence type="ECO:0000259" key="3">
    <source>
        <dbReference type="Pfam" id="PF05378"/>
    </source>
</evidence>
<gene>
    <name evidence="4" type="ORF">A6E15_18975</name>
</gene>
<evidence type="ECO:0000313" key="5">
    <source>
        <dbReference type="Proteomes" id="UP000189370"/>
    </source>
</evidence>
<dbReference type="STRING" id="301967.A6E15_18975"/>
<feature type="compositionally biased region" description="Basic residues" evidence="1">
    <location>
        <begin position="303"/>
        <end position="319"/>
    </location>
</feature>
<dbReference type="Proteomes" id="UP000189370">
    <property type="component" value="Unassembled WGS sequence"/>
</dbReference>
<organism evidence="4 5">
    <name type="scientific">Natrinema saccharevitans</name>
    <dbReference type="NCBI Taxonomy" id="301967"/>
    <lineage>
        <taxon>Archaea</taxon>
        <taxon>Methanobacteriati</taxon>
        <taxon>Methanobacteriota</taxon>
        <taxon>Stenosarchaea group</taxon>
        <taxon>Halobacteria</taxon>
        <taxon>Halobacteriales</taxon>
        <taxon>Natrialbaceae</taxon>
        <taxon>Natrinema</taxon>
    </lineage>
</organism>
<dbReference type="InterPro" id="IPR008040">
    <property type="entry name" value="Hydant_A_N"/>
</dbReference>
<evidence type="ECO:0008006" key="6">
    <source>
        <dbReference type="Google" id="ProtNLM"/>
    </source>
</evidence>
<dbReference type="InterPro" id="IPR002821">
    <property type="entry name" value="Hydantoinase_A"/>
</dbReference>
<dbReference type="EMBL" id="LWLN01000002">
    <property type="protein sequence ID" value="OLZ39444.1"/>
    <property type="molecule type" value="Genomic_DNA"/>
</dbReference>
<evidence type="ECO:0000256" key="1">
    <source>
        <dbReference type="SAM" id="MobiDB-lite"/>
    </source>
</evidence>
<dbReference type="Pfam" id="PF05378">
    <property type="entry name" value="Hydant_A_N"/>
    <property type="match status" value="1"/>
</dbReference>
<dbReference type="Pfam" id="PF01968">
    <property type="entry name" value="Hydantoinase_A"/>
    <property type="match status" value="1"/>
</dbReference>
<dbReference type="GO" id="GO:0005829">
    <property type="term" value="C:cytosol"/>
    <property type="evidence" value="ECO:0007669"/>
    <property type="project" value="TreeGrafter"/>
</dbReference>
<evidence type="ECO:0000313" key="4">
    <source>
        <dbReference type="EMBL" id="OLZ39444.1"/>
    </source>
</evidence>
<dbReference type="InterPro" id="IPR045079">
    <property type="entry name" value="Oxoprolinase-like"/>
</dbReference>